<dbReference type="Proteomes" id="UP000801492">
    <property type="component" value="Unassembled WGS sequence"/>
</dbReference>
<reference evidence="2" key="1">
    <citation type="submission" date="2019-08" db="EMBL/GenBank/DDBJ databases">
        <title>The genome of the North American firefly Photinus pyralis.</title>
        <authorList>
            <consortium name="Photinus pyralis genome working group"/>
            <person name="Fallon T.R."/>
            <person name="Sander Lower S.E."/>
            <person name="Weng J.-K."/>
        </authorList>
    </citation>
    <scope>NUCLEOTIDE SEQUENCE</scope>
    <source>
        <strain evidence="2">TRF0915ILg1</strain>
        <tissue evidence="2">Whole body</tissue>
    </source>
</reference>
<evidence type="ECO:0000313" key="3">
    <source>
        <dbReference type="Proteomes" id="UP000801492"/>
    </source>
</evidence>
<protein>
    <submittedName>
        <fullName evidence="2">Uncharacterized protein</fullName>
    </submittedName>
</protein>
<evidence type="ECO:0000313" key="2">
    <source>
        <dbReference type="EMBL" id="KAF2894548.1"/>
    </source>
</evidence>
<feature type="compositionally biased region" description="Basic and acidic residues" evidence="1">
    <location>
        <begin position="98"/>
        <end position="109"/>
    </location>
</feature>
<accession>A0A8K0CVM9</accession>
<gene>
    <name evidence="2" type="ORF">ILUMI_11627</name>
</gene>
<sequence length="109" mass="13089">MDDGGERKKKILATEMDAIERSAGISKLKHKFNNYIKQQIAVKKTVIEEIEEKQLKWYEHVQRMDERMLPKQLLELRKRGRSKKNCGQGTRKFMSKRQLNEGEWNDRRQ</sequence>
<dbReference type="OrthoDB" id="6776761at2759"/>
<evidence type="ECO:0000256" key="1">
    <source>
        <dbReference type="SAM" id="MobiDB-lite"/>
    </source>
</evidence>
<dbReference type="EMBL" id="VTPC01006912">
    <property type="protein sequence ID" value="KAF2894548.1"/>
    <property type="molecule type" value="Genomic_DNA"/>
</dbReference>
<proteinExistence type="predicted"/>
<feature type="region of interest" description="Disordered" evidence="1">
    <location>
        <begin position="79"/>
        <end position="109"/>
    </location>
</feature>
<keyword evidence="3" id="KW-1185">Reference proteome</keyword>
<dbReference type="AlphaFoldDB" id="A0A8K0CVM9"/>
<comment type="caution">
    <text evidence="2">The sequence shown here is derived from an EMBL/GenBank/DDBJ whole genome shotgun (WGS) entry which is preliminary data.</text>
</comment>
<name>A0A8K0CVM9_IGNLU</name>
<organism evidence="2 3">
    <name type="scientific">Ignelater luminosus</name>
    <name type="common">Cucubano</name>
    <name type="synonym">Pyrophorus luminosus</name>
    <dbReference type="NCBI Taxonomy" id="2038154"/>
    <lineage>
        <taxon>Eukaryota</taxon>
        <taxon>Metazoa</taxon>
        <taxon>Ecdysozoa</taxon>
        <taxon>Arthropoda</taxon>
        <taxon>Hexapoda</taxon>
        <taxon>Insecta</taxon>
        <taxon>Pterygota</taxon>
        <taxon>Neoptera</taxon>
        <taxon>Endopterygota</taxon>
        <taxon>Coleoptera</taxon>
        <taxon>Polyphaga</taxon>
        <taxon>Elateriformia</taxon>
        <taxon>Elateroidea</taxon>
        <taxon>Elateridae</taxon>
        <taxon>Agrypninae</taxon>
        <taxon>Pyrophorini</taxon>
        <taxon>Ignelater</taxon>
    </lineage>
</organism>